<evidence type="ECO:0000256" key="11">
    <source>
        <dbReference type="ARBA" id="ARBA00023136"/>
    </source>
</evidence>
<dbReference type="InterPro" id="IPR001876">
    <property type="entry name" value="Znf_RanBP2"/>
</dbReference>
<dbReference type="AlphaFoldDB" id="A0AAD4R6U0"/>
<dbReference type="PROSITE" id="PS50199">
    <property type="entry name" value="ZF_RANBP2_2"/>
    <property type="match status" value="2"/>
</dbReference>
<evidence type="ECO:0000256" key="14">
    <source>
        <dbReference type="SAM" id="MobiDB-lite"/>
    </source>
</evidence>
<keyword evidence="11 15" id="KW-0472">Membrane</keyword>
<dbReference type="PROSITE" id="PS01358">
    <property type="entry name" value="ZF_RANBP2_1"/>
    <property type="match status" value="2"/>
</dbReference>
<feature type="compositionally biased region" description="Basic and acidic residues" evidence="14">
    <location>
        <begin position="663"/>
        <end position="674"/>
    </location>
</feature>
<evidence type="ECO:0000256" key="6">
    <source>
        <dbReference type="ARBA" id="ARBA00022737"/>
    </source>
</evidence>
<organism evidence="17 18">
    <name type="scientific">Ditylenchus destructor</name>
    <dbReference type="NCBI Taxonomy" id="166010"/>
    <lineage>
        <taxon>Eukaryota</taxon>
        <taxon>Metazoa</taxon>
        <taxon>Ecdysozoa</taxon>
        <taxon>Nematoda</taxon>
        <taxon>Chromadorea</taxon>
        <taxon>Rhabditida</taxon>
        <taxon>Tylenchina</taxon>
        <taxon>Tylenchomorpha</taxon>
        <taxon>Sphaerularioidea</taxon>
        <taxon>Anguinidae</taxon>
        <taxon>Anguininae</taxon>
        <taxon>Ditylenchus</taxon>
    </lineage>
</organism>
<dbReference type="SMART" id="SM00547">
    <property type="entry name" value="ZnF_RBZ"/>
    <property type="match status" value="2"/>
</dbReference>
<keyword evidence="9" id="KW-0694">RNA-binding</keyword>
<keyword evidence="10 15" id="KW-1133">Transmembrane helix</keyword>
<feature type="compositionally biased region" description="Polar residues" evidence="14">
    <location>
        <begin position="353"/>
        <end position="385"/>
    </location>
</feature>
<feature type="transmembrane region" description="Helical" evidence="15">
    <location>
        <begin position="576"/>
        <end position="599"/>
    </location>
</feature>
<dbReference type="Pfam" id="PF00641">
    <property type="entry name" value="Zn_ribbon_RanBP"/>
    <property type="match status" value="1"/>
</dbReference>
<dbReference type="GO" id="GO:0003723">
    <property type="term" value="F:RNA binding"/>
    <property type="evidence" value="ECO:0007669"/>
    <property type="project" value="UniProtKB-KW"/>
</dbReference>
<evidence type="ECO:0000256" key="4">
    <source>
        <dbReference type="ARBA" id="ARBA00022692"/>
    </source>
</evidence>
<dbReference type="SUPFAM" id="SSF90209">
    <property type="entry name" value="Ran binding protein zinc finger-like"/>
    <property type="match status" value="2"/>
</dbReference>
<keyword evidence="5" id="KW-0479">Metal-binding</keyword>
<feature type="transmembrane region" description="Helical" evidence="15">
    <location>
        <begin position="486"/>
        <end position="506"/>
    </location>
</feature>
<comment type="similarity">
    <text evidence="3">Belongs to the YIP1 family.</text>
</comment>
<evidence type="ECO:0000256" key="9">
    <source>
        <dbReference type="ARBA" id="ARBA00022884"/>
    </source>
</evidence>
<evidence type="ECO:0000256" key="12">
    <source>
        <dbReference type="ARBA" id="ARBA00023242"/>
    </source>
</evidence>
<name>A0AAD4R6U0_9BILA</name>
<keyword evidence="6" id="KW-0677">Repeat</keyword>
<feature type="domain" description="RanBP2-type" evidence="16">
    <location>
        <begin position="69"/>
        <end position="98"/>
    </location>
</feature>
<dbReference type="InterPro" id="IPR006977">
    <property type="entry name" value="Yip1_dom"/>
</dbReference>
<feature type="region of interest" description="Disordered" evidence="14">
    <location>
        <begin position="663"/>
        <end position="728"/>
    </location>
</feature>
<dbReference type="GO" id="GO:0005794">
    <property type="term" value="C:Golgi apparatus"/>
    <property type="evidence" value="ECO:0007669"/>
    <property type="project" value="InterPro"/>
</dbReference>
<dbReference type="Gene3D" id="4.10.1060.10">
    <property type="entry name" value="Zinc finger, RanBP2-type"/>
    <property type="match status" value="2"/>
</dbReference>
<dbReference type="GO" id="GO:0005634">
    <property type="term" value="C:nucleus"/>
    <property type="evidence" value="ECO:0007669"/>
    <property type="project" value="UniProtKB-SubCell"/>
</dbReference>
<dbReference type="InterPro" id="IPR039765">
    <property type="entry name" value="Yip5/YIPF1/YIPF2"/>
</dbReference>
<dbReference type="PANTHER" id="PTHR12822">
    <property type="entry name" value="PROTEIN YIPF"/>
    <property type="match status" value="1"/>
</dbReference>
<comment type="caution">
    <text evidence="17">The sequence shown here is derived from an EMBL/GenBank/DDBJ whole genome shotgun (WGS) entry which is preliminary data.</text>
</comment>
<dbReference type="Proteomes" id="UP001201812">
    <property type="component" value="Unassembled WGS sequence"/>
</dbReference>
<dbReference type="GO" id="GO:0008270">
    <property type="term" value="F:zinc ion binding"/>
    <property type="evidence" value="ECO:0007669"/>
    <property type="project" value="UniProtKB-KW"/>
</dbReference>
<evidence type="ECO:0000256" key="15">
    <source>
        <dbReference type="SAM" id="Phobius"/>
    </source>
</evidence>
<dbReference type="FunFam" id="4.10.1060.10:FF:000004">
    <property type="entry name" value="Zinc finger Ran-binding domain-containing protein 2"/>
    <property type="match status" value="1"/>
</dbReference>
<feature type="transmembrane region" description="Helical" evidence="15">
    <location>
        <begin position="446"/>
        <end position="466"/>
    </location>
</feature>
<reference evidence="17" key="1">
    <citation type="submission" date="2022-01" db="EMBL/GenBank/DDBJ databases">
        <title>Genome Sequence Resource for Two Populations of Ditylenchus destructor, the Migratory Endoparasitic Phytonematode.</title>
        <authorList>
            <person name="Zhang H."/>
            <person name="Lin R."/>
            <person name="Xie B."/>
        </authorList>
    </citation>
    <scope>NUCLEOTIDE SEQUENCE</scope>
    <source>
        <strain evidence="17">BazhouSP</strain>
    </source>
</reference>
<keyword evidence="7 13" id="KW-0863">Zinc-finger</keyword>
<evidence type="ECO:0000256" key="2">
    <source>
        <dbReference type="ARBA" id="ARBA00004141"/>
    </source>
</evidence>
<evidence type="ECO:0000256" key="3">
    <source>
        <dbReference type="ARBA" id="ARBA00010596"/>
    </source>
</evidence>
<evidence type="ECO:0000313" key="18">
    <source>
        <dbReference type="Proteomes" id="UP001201812"/>
    </source>
</evidence>
<keyword evidence="4 15" id="KW-0812">Transmembrane</keyword>
<evidence type="ECO:0000256" key="8">
    <source>
        <dbReference type="ARBA" id="ARBA00022833"/>
    </source>
</evidence>
<evidence type="ECO:0000256" key="13">
    <source>
        <dbReference type="PROSITE-ProRule" id="PRU00322"/>
    </source>
</evidence>
<feature type="transmembrane region" description="Helical" evidence="15">
    <location>
        <begin position="518"/>
        <end position="539"/>
    </location>
</feature>
<gene>
    <name evidence="17" type="ORF">DdX_05664</name>
</gene>
<evidence type="ECO:0000259" key="16">
    <source>
        <dbReference type="PROSITE" id="PS50199"/>
    </source>
</evidence>
<dbReference type="Pfam" id="PF04893">
    <property type="entry name" value="Yip1"/>
    <property type="match status" value="1"/>
</dbReference>
<feature type="transmembrane region" description="Helical" evidence="15">
    <location>
        <begin position="545"/>
        <end position="564"/>
    </location>
</feature>
<evidence type="ECO:0000256" key="5">
    <source>
        <dbReference type="ARBA" id="ARBA00022723"/>
    </source>
</evidence>
<feature type="compositionally biased region" description="Basic and acidic residues" evidence="14">
    <location>
        <begin position="209"/>
        <end position="223"/>
    </location>
</feature>
<accession>A0AAD4R6U0</accession>
<dbReference type="EMBL" id="JAKKPZ010000006">
    <property type="protein sequence ID" value="KAI1720279.1"/>
    <property type="molecule type" value="Genomic_DNA"/>
</dbReference>
<feature type="compositionally biased region" description="Low complexity" evidence="14">
    <location>
        <begin position="229"/>
        <end position="244"/>
    </location>
</feature>
<protein>
    <submittedName>
        <fullName evidence="17">Yip1 domain-containing protein</fullName>
    </submittedName>
</protein>
<sequence length="728" mass="81799">MEETDNKPAGQRRALRPGEWACVDAKCAYINAEKRTTCEICGKGKPRAKSRVGREIGKDAAEKSKGLFSAEDWVCTKCGNVNWARRSVCNVCNAPKLADLEVRTGYGGGYMDREDVEYIERDDDDEFDEFGRKKKKRRPDREYNSTETAQENMQEDIDDEAEPSKPHKDPLKYDENIEDEEDDEGDSDDLDKYDLTADPEIIAFTAKLEPNKEKISTNGENERPPSPMSSDCSCSCSGGECSCVESEEEEIRSKRIRGDREGSEKRRSPENDRHLKSDSRSGKSSRDRRDDRDYKSDRGERSHDHVRDHDDRGSRKDSRERERGRERDKSRERRRSRERHGERSRDRDHFNLPSESDSPFTSNSSKGNTNLQKPLGSSNSANLDGSSADAVGSKRPHFLSFEFYQRYFDVDTSQVQTRILNSMFPRRNSNFITDYIQPSPDLYGPFWISITLIFSIAICGNFGHYIQNSGLSKGYDSDFGLVTGSTTLVTSYVILVPFLIYSLLWYRKSSMQYSYMELLCAYGYSLSIFVPVSVLWLVQIHWFRWFLIIASVTLSGFVLANSLWPTIKGDSNRVLAVAFIGGVILLHVLLAVGFKAFYFDTAMPTDGHPIMQHELPLALQSTTIAPSLDNAQTVAPELKSNGVESPAKLPSAAALMMEKTGTVKKDGAVKKEDTTETNEAAKSATEAPEMKQTTISPAKVATKDDAKSPEADKNDVKPSKAETTNAST</sequence>
<dbReference type="GO" id="GO:0016020">
    <property type="term" value="C:membrane"/>
    <property type="evidence" value="ECO:0007669"/>
    <property type="project" value="UniProtKB-SubCell"/>
</dbReference>
<feature type="region of interest" description="Disordered" evidence="14">
    <location>
        <begin position="131"/>
        <end position="392"/>
    </location>
</feature>
<dbReference type="GO" id="GO:0031267">
    <property type="term" value="F:small GTPase binding"/>
    <property type="evidence" value="ECO:0007669"/>
    <property type="project" value="InterPro"/>
</dbReference>
<dbReference type="PANTHER" id="PTHR12822:SF2">
    <property type="entry name" value="PROTEIN YIPF"/>
    <property type="match status" value="1"/>
</dbReference>
<dbReference type="GO" id="GO:0016192">
    <property type="term" value="P:vesicle-mediated transport"/>
    <property type="evidence" value="ECO:0007669"/>
    <property type="project" value="InterPro"/>
</dbReference>
<proteinExistence type="inferred from homology"/>
<keyword evidence="18" id="KW-1185">Reference proteome</keyword>
<feature type="compositionally biased region" description="Basic and acidic residues" evidence="14">
    <location>
        <begin position="701"/>
        <end position="720"/>
    </location>
</feature>
<dbReference type="InterPro" id="IPR036443">
    <property type="entry name" value="Znf_RanBP2_sf"/>
</dbReference>
<feature type="compositionally biased region" description="Basic and acidic residues" evidence="14">
    <location>
        <begin position="339"/>
        <end position="350"/>
    </location>
</feature>
<feature type="domain" description="RanBP2-type" evidence="16">
    <location>
        <begin position="16"/>
        <end position="47"/>
    </location>
</feature>
<feature type="compositionally biased region" description="Basic and acidic residues" evidence="14">
    <location>
        <begin position="162"/>
        <end position="175"/>
    </location>
</feature>
<evidence type="ECO:0000256" key="10">
    <source>
        <dbReference type="ARBA" id="ARBA00022989"/>
    </source>
</evidence>
<evidence type="ECO:0000313" key="17">
    <source>
        <dbReference type="EMBL" id="KAI1720279.1"/>
    </source>
</evidence>
<evidence type="ECO:0000256" key="7">
    <source>
        <dbReference type="ARBA" id="ARBA00022771"/>
    </source>
</evidence>
<feature type="compositionally biased region" description="Basic and acidic residues" evidence="14">
    <location>
        <begin position="251"/>
        <end position="331"/>
    </location>
</feature>
<keyword evidence="8" id="KW-0862">Zinc</keyword>
<comment type="subcellular location">
    <subcellularLocation>
        <location evidence="2">Membrane</location>
        <topology evidence="2">Multi-pass membrane protein</topology>
    </subcellularLocation>
    <subcellularLocation>
        <location evidence="1">Nucleus</location>
    </subcellularLocation>
</comment>
<keyword evidence="12" id="KW-0539">Nucleus</keyword>
<evidence type="ECO:0000256" key="1">
    <source>
        <dbReference type="ARBA" id="ARBA00004123"/>
    </source>
</evidence>
<feature type="compositionally biased region" description="Acidic residues" evidence="14">
    <location>
        <begin position="176"/>
        <end position="189"/>
    </location>
</feature>